<feature type="binding site" evidence="9">
    <location>
        <position position="402"/>
    </location>
    <ligand>
        <name>ATP</name>
        <dbReference type="ChEBI" id="CHEBI:30616"/>
    </ligand>
</feature>
<comment type="similarity">
    <text evidence="9">Belongs to the TmcA family.</text>
</comment>
<comment type="subcellular location">
    <subcellularLocation>
        <location evidence="9">Cytoplasm</location>
    </subcellularLocation>
</comment>
<dbReference type="EMBL" id="MSDO01000005">
    <property type="protein sequence ID" value="OLO05146.1"/>
    <property type="molecule type" value="Genomic_DNA"/>
</dbReference>
<feature type="region of interest" description="Disordered" evidence="10">
    <location>
        <begin position="191"/>
        <end position="218"/>
    </location>
</feature>
<dbReference type="GO" id="GO:0051392">
    <property type="term" value="F:tRNA cytidine N4-acetyltransferase activity"/>
    <property type="evidence" value="ECO:0007669"/>
    <property type="project" value="UniProtKB-UniRule"/>
</dbReference>
<comment type="caution">
    <text evidence="9">Lacks conserved residue(s) required for the propagation of feature annotation.</text>
</comment>
<keyword evidence="5 9" id="KW-0547">Nucleotide-binding</keyword>
<dbReference type="PANTHER" id="PTHR10925:SF5">
    <property type="entry name" value="RNA CYTIDINE ACETYLTRANSFERASE"/>
    <property type="match status" value="1"/>
</dbReference>
<evidence type="ECO:0000256" key="8">
    <source>
        <dbReference type="ARBA" id="ARBA00023315"/>
    </source>
</evidence>
<dbReference type="InterPro" id="IPR013562">
    <property type="entry name" value="TmcA/NAT10_N"/>
</dbReference>
<dbReference type="PROSITE" id="PS51186">
    <property type="entry name" value="GNAT"/>
    <property type="match status" value="1"/>
</dbReference>
<dbReference type="OrthoDB" id="5578851at2"/>
<keyword evidence="2 9" id="KW-0820">tRNA-binding</keyword>
<gene>
    <name evidence="9" type="primary">tmcA</name>
    <name evidence="12" type="ORF">BTW07_05915</name>
</gene>
<dbReference type="Gene3D" id="3.40.50.11040">
    <property type="match status" value="1"/>
</dbReference>
<reference evidence="12 13" key="1">
    <citation type="submission" date="2016-12" db="EMBL/GenBank/DDBJ databases">
        <title>Draft genome sequences of strains Salinicola socius SMB35, Salinicola sp. MH3R3-1 and Chromohalobacter sp. SMB17 from the Verkhnekamsk potash mining region of Russia.</title>
        <authorList>
            <person name="Mavrodi D.V."/>
            <person name="Olsson B.E."/>
            <person name="Korsakova E.S."/>
            <person name="Pyankova A."/>
            <person name="Mavrodi O.V."/>
            <person name="Plotnikova E.G."/>
        </authorList>
    </citation>
    <scope>NUCLEOTIDE SEQUENCE [LARGE SCALE GENOMIC DNA]</scope>
    <source>
        <strain evidence="12 13">SMB35</strain>
    </source>
</reference>
<dbReference type="CDD" id="cd04301">
    <property type="entry name" value="NAT_SF"/>
    <property type="match status" value="1"/>
</dbReference>
<dbReference type="GO" id="GO:1990883">
    <property type="term" value="F:18S rRNA cytidine N-acetyltransferase activity"/>
    <property type="evidence" value="ECO:0007669"/>
    <property type="project" value="TreeGrafter"/>
</dbReference>
<dbReference type="InterPro" id="IPR016181">
    <property type="entry name" value="Acyl_CoA_acyltransferase"/>
</dbReference>
<dbReference type="SUPFAM" id="SSF52540">
    <property type="entry name" value="P-loop containing nucleoside triphosphate hydrolases"/>
    <property type="match status" value="1"/>
</dbReference>
<dbReference type="Gene3D" id="3.40.630.30">
    <property type="match status" value="1"/>
</dbReference>
<proteinExistence type="inferred from homology"/>
<dbReference type="Pfam" id="PF08351">
    <property type="entry name" value="TmcA_N"/>
    <property type="match status" value="1"/>
</dbReference>
<keyword evidence="6 9" id="KW-0067">ATP-binding</keyword>
<evidence type="ECO:0000256" key="3">
    <source>
        <dbReference type="ARBA" id="ARBA00022679"/>
    </source>
</evidence>
<evidence type="ECO:0000256" key="1">
    <source>
        <dbReference type="ARBA" id="ARBA00022490"/>
    </source>
</evidence>
<evidence type="ECO:0000313" key="12">
    <source>
        <dbReference type="EMBL" id="OLO05146.1"/>
    </source>
</evidence>
<organism evidence="12 13">
    <name type="scientific">Salinicola socius</name>
    <dbReference type="NCBI Taxonomy" id="404433"/>
    <lineage>
        <taxon>Bacteria</taxon>
        <taxon>Pseudomonadati</taxon>
        <taxon>Pseudomonadota</taxon>
        <taxon>Gammaproteobacteria</taxon>
        <taxon>Oceanospirillales</taxon>
        <taxon>Halomonadaceae</taxon>
        <taxon>Salinicola</taxon>
    </lineage>
</organism>
<protein>
    <recommendedName>
        <fullName evidence="9">tRNA(Met) cytidine acetyltransferase TmcA</fullName>
        <ecNumber evidence="9">2.3.1.193</ecNumber>
    </recommendedName>
</protein>
<dbReference type="GO" id="GO:0005524">
    <property type="term" value="F:ATP binding"/>
    <property type="evidence" value="ECO:0007669"/>
    <property type="project" value="UniProtKB-UniRule"/>
</dbReference>
<keyword evidence="7 9" id="KW-0694">RNA-binding</keyword>
<dbReference type="InterPro" id="IPR032672">
    <property type="entry name" value="TmcA/NAT10/Kre33"/>
</dbReference>
<evidence type="ECO:0000256" key="2">
    <source>
        <dbReference type="ARBA" id="ARBA00022555"/>
    </source>
</evidence>
<sequence>MTTPDTDPSLSAWLTEQGDVLRRRRWRGVLWIADDASNAIRKARTWIAAGHWQSPLWIGPELSSPDGAVTWPSGVKRLSASRVRSRLGSEHDLVVFDAVSAGAGFDPDAFGAISGTVLAGGWLVLLTPEHWREPASPDWRADADYRRLAHWPHAVETLSTRYLRRLATQLRRGNELAAWPADAALPIAPAWADAGAPTPSDANRTESEAAGETEAEAAGDCLTSDQAVAVSRLTRMRRRRPVVLVADRGRGKSAAMGIAAARRLRQGEQRLWITASSLVAVDAVFDRLEQLLPGGRREANRFEVVVDGRDCRCEWLTPEQVVPALAATGIDARSPPTLFVDEAASIPAARLMSWLRHFPRIAFATTVHGYEGTGRGFEVRLRDALDRLTPDWRRLQLETPIRWGTEDPLESLTRDLLCLDADIAAPELIAESVFGAACEVPVRYVWLDREALARDDALLRSIFGLLVQAHYRTSPSDLRQLLDGPDLHLLAAFVGDAVGKPQAIGICVVQQEGGFDATLANAIYRGQRRPRGHLLAQSLATHGGFEAAALARWWRVTRIAVHPAARCRGVGASMIERVAAAALARGLDRLGVSFGAEPSLIRFWRRLGFCSLRVGLTREASSGEPAQMMGRGLTPEAGQALARMNDDFVRYLPDLLASELKDIEPCVVVGWLQEGAPPQIPADLCERLGWFAAGGGELALIRPWLRTAWLAWWRRQPSATVVPALDSGWAEDAPEAGMSEAARENLDLTAASHVAAVVAALFQYRDEALSTLGRREGLAVARRLASALLAWHQNHRDPRTP</sequence>
<dbReference type="PANTHER" id="PTHR10925">
    <property type="entry name" value="N-ACETYLTRANSFERASE 10"/>
    <property type="match status" value="1"/>
</dbReference>
<dbReference type="Pfam" id="PF13718">
    <property type="entry name" value="GNAT_acetyltr_2"/>
    <property type="match status" value="1"/>
</dbReference>
<dbReference type="SUPFAM" id="SSF55729">
    <property type="entry name" value="Acyl-CoA N-acyltransferases (Nat)"/>
    <property type="match status" value="1"/>
</dbReference>
<dbReference type="InterPro" id="IPR024914">
    <property type="entry name" value="tRNA_acetyltr_TmcA"/>
</dbReference>
<keyword evidence="1 9" id="KW-0963">Cytoplasm</keyword>
<dbReference type="AlphaFoldDB" id="A0A1Q8SUQ5"/>
<evidence type="ECO:0000256" key="7">
    <source>
        <dbReference type="ARBA" id="ARBA00022884"/>
    </source>
</evidence>
<dbReference type="InterPro" id="IPR007807">
    <property type="entry name" value="TcmA/NAT10_helicase"/>
</dbReference>
<feature type="binding site" evidence="9">
    <location>
        <position position="606"/>
    </location>
    <ligand>
        <name>acetyl-CoA</name>
        <dbReference type="ChEBI" id="CHEBI:57288"/>
    </ligand>
</feature>
<dbReference type="RefSeq" id="WP_075569243.1">
    <property type="nucleotide sequence ID" value="NZ_MSDO01000005.1"/>
</dbReference>
<dbReference type="GO" id="GO:0002101">
    <property type="term" value="P:tRNA wobble cytosine modification"/>
    <property type="evidence" value="ECO:0007669"/>
    <property type="project" value="UniProtKB-UniRule"/>
</dbReference>
<keyword evidence="13" id="KW-1185">Reference proteome</keyword>
<dbReference type="GO" id="GO:1904812">
    <property type="term" value="P:rRNA acetylation involved in maturation of SSU-rRNA"/>
    <property type="evidence" value="ECO:0007669"/>
    <property type="project" value="TreeGrafter"/>
</dbReference>
<evidence type="ECO:0000256" key="5">
    <source>
        <dbReference type="ARBA" id="ARBA00022741"/>
    </source>
</evidence>
<evidence type="ECO:0000313" key="13">
    <source>
        <dbReference type="Proteomes" id="UP000186878"/>
    </source>
</evidence>
<feature type="domain" description="N-acetyltransferase" evidence="11">
    <location>
        <begin position="476"/>
        <end position="634"/>
    </location>
</feature>
<dbReference type="GO" id="GO:0005737">
    <property type="term" value="C:cytoplasm"/>
    <property type="evidence" value="ECO:0007669"/>
    <property type="project" value="UniProtKB-SubCell"/>
</dbReference>
<evidence type="ECO:0000256" key="10">
    <source>
        <dbReference type="SAM" id="MobiDB-lite"/>
    </source>
</evidence>
<dbReference type="GO" id="GO:0051391">
    <property type="term" value="P:tRNA acetylation"/>
    <property type="evidence" value="ECO:0007669"/>
    <property type="project" value="UniProtKB-UniRule"/>
</dbReference>
<evidence type="ECO:0000256" key="9">
    <source>
        <dbReference type="HAMAP-Rule" id="MF_01886"/>
    </source>
</evidence>
<feature type="binding site" evidence="9">
    <location>
        <position position="226"/>
    </location>
    <ligand>
        <name>ATP</name>
        <dbReference type="ChEBI" id="CHEBI:30616"/>
    </ligand>
</feature>
<comment type="function">
    <text evidence="9">Catalyzes the formation of N(4)-acetylcytidine (ac(4)C) at the wobble position of tRNA(Met), by using acetyl-CoA as an acetyl donor and ATP (or GTP).</text>
</comment>
<keyword evidence="8 9" id="KW-0012">Acyltransferase</keyword>
<dbReference type="EC" id="2.3.1.193" evidence="9"/>
<dbReference type="HAMAP" id="MF_01886">
    <property type="entry name" value="tRNA_acetyltr_TmcA"/>
    <property type="match status" value="1"/>
</dbReference>
<dbReference type="GO" id="GO:0000049">
    <property type="term" value="F:tRNA binding"/>
    <property type="evidence" value="ECO:0007669"/>
    <property type="project" value="UniProtKB-UniRule"/>
</dbReference>
<comment type="catalytic activity">
    <reaction evidence="9">
        <text>cytidine(34) in elongator tRNA(Met) + acetyl-CoA + ATP + H2O = N(4)-acetylcytidine(34) in elongator tRNA(Met) + ADP + phosphate + CoA + H(+)</text>
        <dbReference type="Rhea" id="RHEA:43788"/>
        <dbReference type="Rhea" id="RHEA-COMP:10693"/>
        <dbReference type="Rhea" id="RHEA-COMP:10694"/>
        <dbReference type="ChEBI" id="CHEBI:15377"/>
        <dbReference type="ChEBI" id="CHEBI:15378"/>
        <dbReference type="ChEBI" id="CHEBI:30616"/>
        <dbReference type="ChEBI" id="CHEBI:43474"/>
        <dbReference type="ChEBI" id="CHEBI:57287"/>
        <dbReference type="ChEBI" id="CHEBI:57288"/>
        <dbReference type="ChEBI" id="CHEBI:74900"/>
        <dbReference type="ChEBI" id="CHEBI:82748"/>
        <dbReference type="ChEBI" id="CHEBI:456216"/>
        <dbReference type="EC" id="2.3.1.193"/>
    </reaction>
</comment>
<dbReference type="STRING" id="404433.BTW07_05915"/>
<evidence type="ECO:0000256" key="6">
    <source>
        <dbReference type="ARBA" id="ARBA00022840"/>
    </source>
</evidence>
<dbReference type="InterPro" id="IPR000182">
    <property type="entry name" value="GNAT_dom"/>
</dbReference>
<keyword evidence="3 9" id="KW-0808">Transferase</keyword>
<evidence type="ECO:0000259" key="11">
    <source>
        <dbReference type="PROSITE" id="PS51186"/>
    </source>
</evidence>
<name>A0A1Q8SUQ5_9GAMM</name>
<evidence type="ECO:0000256" key="4">
    <source>
        <dbReference type="ARBA" id="ARBA00022694"/>
    </source>
</evidence>
<dbReference type="InterPro" id="IPR027417">
    <property type="entry name" value="P-loop_NTPase"/>
</dbReference>
<accession>A0A1Q8SUQ5</accession>
<dbReference type="Pfam" id="PF05127">
    <property type="entry name" value="NAT10_TcmA_helicase"/>
    <property type="match status" value="1"/>
</dbReference>
<keyword evidence="4 9" id="KW-0819">tRNA processing</keyword>
<feature type="binding site" evidence="9">
    <location>
        <begin position="559"/>
        <end position="561"/>
    </location>
    <ligand>
        <name>acetyl-CoA</name>
        <dbReference type="ChEBI" id="CHEBI:57288"/>
    </ligand>
</feature>
<dbReference type="Gene3D" id="3.40.50.300">
    <property type="entry name" value="P-loop containing nucleotide triphosphate hydrolases"/>
    <property type="match status" value="1"/>
</dbReference>
<dbReference type="Proteomes" id="UP000186878">
    <property type="component" value="Unassembled WGS sequence"/>
</dbReference>
<comment type="caution">
    <text evidence="12">The sequence shown here is derived from an EMBL/GenBank/DDBJ whole genome shotgun (WGS) entry which is preliminary data.</text>
</comment>